<dbReference type="InterPro" id="IPR001155">
    <property type="entry name" value="OxRdtase_FMN_N"/>
</dbReference>
<dbReference type="PANTHER" id="PTHR22893">
    <property type="entry name" value="NADH OXIDOREDUCTASE-RELATED"/>
    <property type="match status" value="1"/>
</dbReference>
<dbReference type="AlphaFoldDB" id="A0A3N1HFU4"/>
<dbReference type="FunFam" id="3.20.20.70:FF:000059">
    <property type="entry name" value="N-ethylmaleimide reductase, FMN-linked"/>
    <property type="match status" value="1"/>
</dbReference>
<comment type="caution">
    <text evidence="5">The sequence shown here is derived from an EMBL/GenBank/DDBJ whole genome shotgun (WGS) entry which is preliminary data.</text>
</comment>
<dbReference type="OrthoDB" id="3169239at2"/>
<keyword evidence="6" id="KW-1185">Reference proteome</keyword>
<dbReference type="SUPFAM" id="SSF51395">
    <property type="entry name" value="FMN-linked oxidoreductases"/>
    <property type="match status" value="1"/>
</dbReference>
<evidence type="ECO:0000313" key="5">
    <source>
        <dbReference type="EMBL" id="ROP41356.1"/>
    </source>
</evidence>
<organism evidence="5 6">
    <name type="scientific">Saccharothrix texasensis</name>
    <dbReference type="NCBI Taxonomy" id="103734"/>
    <lineage>
        <taxon>Bacteria</taxon>
        <taxon>Bacillati</taxon>
        <taxon>Actinomycetota</taxon>
        <taxon>Actinomycetes</taxon>
        <taxon>Pseudonocardiales</taxon>
        <taxon>Pseudonocardiaceae</taxon>
        <taxon>Saccharothrix</taxon>
    </lineage>
</organism>
<dbReference type="CDD" id="cd02933">
    <property type="entry name" value="OYE_like_FMN"/>
    <property type="match status" value="1"/>
</dbReference>
<dbReference type="Gene3D" id="3.20.20.70">
    <property type="entry name" value="Aldolase class I"/>
    <property type="match status" value="1"/>
</dbReference>
<keyword evidence="3" id="KW-0560">Oxidoreductase</keyword>
<evidence type="ECO:0000256" key="2">
    <source>
        <dbReference type="ARBA" id="ARBA00005979"/>
    </source>
</evidence>
<dbReference type="Proteomes" id="UP000268727">
    <property type="component" value="Unassembled WGS sequence"/>
</dbReference>
<dbReference type="EMBL" id="RJKM01000001">
    <property type="protein sequence ID" value="ROP41356.1"/>
    <property type="molecule type" value="Genomic_DNA"/>
</dbReference>
<gene>
    <name evidence="5" type="ORF">EDD40_6785</name>
</gene>
<evidence type="ECO:0000256" key="3">
    <source>
        <dbReference type="ARBA" id="ARBA00023002"/>
    </source>
</evidence>
<comment type="similarity">
    <text evidence="2">Belongs to the NADH:flavin oxidoreductase/NADH oxidase family.</text>
</comment>
<evidence type="ECO:0000313" key="6">
    <source>
        <dbReference type="Proteomes" id="UP000268727"/>
    </source>
</evidence>
<dbReference type="InterPro" id="IPR045247">
    <property type="entry name" value="Oye-like"/>
</dbReference>
<dbReference type="GO" id="GO:0010181">
    <property type="term" value="F:FMN binding"/>
    <property type="evidence" value="ECO:0007669"/>
    <property type="project" value="InterPro"/>
</dbReference>
<proteinExistence type="inferred from homology"/>
<dbReference type="Pfam" id="PF00724">
    <property type="entry name" value="Oxidored_FMN"/>
    <property type="match status" value="1"/>
</dbReference>
<evidence type="ECO:0000256" key="1">
    <source>
        <dbReference type="ARBA" id="ARBA00001917"/>
    </source>
</evidence>
<reference evidence="5 6" key="1">
    <citation type="submission" date="2018-11" db="EMBL/GenBank/DDBJ databases">
        <title>Sequencing the genomes of 1000 actinobacteria strains.</title>
        <authorList>
            <person name="Klenk H.-P."/>
        </authorList>
    </citation>
    <scope>NUCLEOTIDE SEQUENCE [LARGE SCALE GENOMIC DNA]</scope>
    <source>
        <strain evidence="5 6">DSM 44231</strain>
    </source>
</reference>
<accession>A0A3N1HFU4</accession>
<dbReference type="InterPro" id="IPR013785">
    <property type="entry name" value="Aldolase_TIM"/>
</dbReference>
<dbReference type="RefSeq" id="WP_123746488.1">
    <property type="nucleotide sequence ID" value="NZ_RJKM01000001.1"/>
</dbReference>
<evidence type="ECO:0000259" key="4">
    <source>
        <dbReference type="Pfam" id="PF00724"/>
    </source>
</evidence>
<sequence length="357" mass="37838">MSTAFEPLDLAGTKLANRIVMSPMTRSRAYDTVPTPVMAEYYAQRASAGLIITEGIQPSAVGQGYPHTPGLHTDEQVAGWRVVTDAVHEAGGRIFAQLMHSGRIGHPSLLPGDLHPVGASPVRAAGQLYTGEGMTELVTPVELGPADIEATIADFAAAARRAVDAGFDGIELHGANGYLLHQFLADNTNLRDDEWGGSVENRIRFTVEVVRATAEAIGGARVGLRISPFNRYNDIAEETTAELYPALVDAIEPFGLAYLHIGEAGDRALTLELRERFSGVLILNPHTPDGVTGPDHLSLLDEGVADAVSFGALFLANPDLPARLANGGPFNTPDQATFFGGAEQGYTDYPALTSVNA</sequence>
<protein>
    <submittedName>
        <fullName evidence="5">N-ethylmaleimide reductase</fullName>
    </submittedName>
</protein>
<name>A0A3N1HFU4_9PSEU</name>
<dbReference type="GO" id="GO:0005829">
    <property type="term" value="C:cytosol"/>
    <property type="evidence" value="ECO:0007669"/>
    <property type="project" value="UniProtKB-ARBA"/>
</dbReference>
<dbReference type="PANTHER" id="PTHR22893:SF91">
    <property type="entry name" value="NADPH DEHYDROGENASE 2-RELATED"/>
    <property type="match status" value="1"/>
</dbReference>
<dbReference type="GO" id="GO:0016628">
    <property type="term" value="F:oxidoreductase activity, acting on the CH-CH group of donors, NAD or NADP as acceptor"/>
    <property type="evidence" value="ECO:0007669"/>
    <property type="project" value="UniProtKB-ARBA"/>
</dbReference>
<feature type="domain" description="NADH:flavin oxidoreductase/NADH oxidase N-terminal" evidence="4">
    <location>
        <begin position="5"/>
        <end position="327"/>
    </location>
</feature>
<comment type="cofactor">
    <cofactor evidence="1">
        <name>FMN</name>
        <dbReference type="ChEBI" id="CHEBI:58210"/>
    </cofactor>
</comment>